<keyword evidence="3" id="KW-0479">Metal-binding</keyword>
<organism evidence="9">
    <name type="scientific">Cupriavidus pinatubonensis (strain JMP 134 / LMG 1197)</name>
    <name type="common">Cupriavidus necator (strain JMP 134)</name>
    <dbReference type="NCBI Taxonomy" id="264198"/>
    <lineage>
        <taxon>Bacteria</taxon>
        <taxon>Pseudomonadati</taxon>
        <taxon>Pseudomonadota</taxon>
        <taxon>Betaproteobacteria</taxon>
        <taxon>Burkholderiales</taxon>
        <taxon>Burkholderiaceae</taxon>
        <taxon>Cupriavidus</taxon>
    </lineage>
</organism>
<keyword evidence="6" id="KW-0408">Iron</keyword>
<dbReference type="Pfam" id="PF01565">
    <property type="entry name" value="FAD_binding_4"/>
    <property type="match status" value="1"/>
</dbReference>
<dbReference type="InterPro" id="IPR016171">
    <property type="entry name" value="Vanillyl_alc_oxidase_C-sub2"/>
</dbReference>
<dbReference type="GO" id="GO:0051536">
    <property type="term" value="F:iron-sulfur cluster binding"/>
    <property type="evidence" value="ECO:0007669"/>
    <property type="project" value="UniProtKB-KW"/>
</dbReference>
<dbReference type="GO" id="GO:0046872">
    <property type="term" value="F:metal ion binding"/>
    <property type="evidence" value="ECO:0007669"/>
    <property type="project" value="UniProtKB-KW"/>
</dbReference>
<dbReference type="EMBL" id="CP000091">
    <property type="protein sequence ID" value="AAZ63793.1"/>
    <property type="molecule type" value="Genomic_DNA"/>
</dbReference>
<dbReference type="HOGENOM" id="CLU_010756_0_0_4"/>
<evidence type="ECO:0000256" key="7">
    <source>
        <dbReference type="ARBA" id="ARBA00023014"/>
    </source>
</evidence>
<dbReference type="InterPro" id="IPR016164">
    <property type="entry name" value="FAD-linked_Oxase-like_C"/>
</dbReference>
<dbReference type="Pfam" id="PF02913">
    <property type="entry name" value="FAD-oxidase_C"/>
    <property type="match status" value="1"/>
</dbReference>
<reference evidence="9" key="1">
    <citation type="submission" date="2005-08" db="EMBL/GenBank/DDBJ databases">
        <title>Complete sequence of chromosome 2 of Ralstonia eutropha JMP134.</title>
        <authorList>
            <person name="Copeland A."/>
            <person name="Lucas S."/>
            <person name="Lapidus A."/>
            <person name="Barry K."/>
            <person name="Detter J.C."/>
            <person name="Glavina T."/>
            <person name="Hammon N."/>
            <person name="Israni S."/>
            <person name="Pitluck S."/>
            <person name="Goltsman E."/>
            <person name="Martinez M."/>
            <person name="Schmutz J."/>
            <person name="Larimer F."/>
            <person name="Land M."/>
            <person name="Lykidis A."/>
            <person name="Richardson P."/>
        </authorList>
    </citation>
    <scope>NUCLEOTIDE SEQUENCE [LARGE SCALE GENOMIC DNA]</scope>
    <source>
        <strain evidence="9">JMP134</strain>
    </source>
</reference>
<dbReference type="Gene3D" id="3.30.465.10">
    <property type="match status" value="1"/>
</dbReference>
<evidence type="ECO:0000256" key="1">
    <source>
        <dbReference type="ARBA" id="ARBA00001974"/>
    </source>
</evidence>
<dbReference type="GO" id="GO:0008720">
    <property type="term" value="F:D-lactate dehydrogenase (NAD+) activity"/>
    <property type="evidence" value="ECO:0007669"/>
    <property type="project" value="TreeGrafter"/>
</dbReference>
<dbReference type="Pfam" id="PF02754">
    <property type="entry name" value="CCG"/>
    <property type="match status" value="1"/>
</dbReference>
<proteinExistence type="predicted"/>
<dbReference type="PROSITE" id="PS51387">
    <property type="entry name" value="FAD_PCMH"/>
    <property type="match status" value="1"/>
</dbReference>
<dbReference type="GO" id="GO:1903457">
    <property type="term" value="P:lactate catabolic process"/>
    <property type="evidence" value="ECO:0007669"/>
    <property type="project" value="TreeGrafter"/>
</dbReference>
<dbReference type="PANTHER" id="PTHR11748">
    <property type="entry name" value="D-LACTATE DEHYDROGENASE"/>
    <property type="match status" value="1"/>
</dbReference>
<dbReference type="InterPro" id="IPR006094">
    <property type="entry name" value="Oxid_FAD_bind_N"/>
</dbReference>
<dbReference type="GO" id="GO:0071949">
    <property type="term" value="F:FAD binding"/>
    <property type="evidence" value="ECO:0007669"/>
    <property type="project" value="InterPro"/>
</dbReference>
<dbReference type="PROSITE" id="PS00198">
    <property type="entry name" value="4FE4S_FER_1"/>
    <property type="match status" value="1"/>
</dbReference>
<dbReference type="InterPro" id="IPR016169">
    <property type="entry name" value="FAD-bd_PCMH_sub2"/>
</dbReference>
<evidence type="ECO:0000313" key="9">
    <source>
        <dbReference type="EMBL" id="AAZ63793.1"/>
    </source>
</evidence>
<dbReference type="STRING" id="264198.Reut_B4442"/>
<dbReference type="eggNOG" id="COG0277">
    <property type="taxonomic scope" value="Bacteria"/>
</dbReference>
<dbReference type="SUPFAM" id="SSF55103">
    <property type="entry name" value="FAD-linked oxidases, C-terminal domain"/>
    <property type="match status" value="1"/>
</dbReference>
<keyword evidence="2" id="KW-0285">Flavoprotein</keyword>
<dbReference type="InterPro" id="IPR016167">
    <property type="entry name" value="FAD-bd_PCMH_sub1"/>
</dbReference>
<dbReference type="Gene3D" id="3.30.43.10">
    <property type="entry name" value="Uridine Diphospho-n-acetylenolpyruvylglucosamine Reductase, domain 2"/>
    <property type="match status" value="1"/>
</dbReference>
<dbReference type="InterPro" id="IPR036318">
    <property type="entry name" value="FAD-bd_PCMH-like_sf"/>
</dbReference>
<evidence type="ECO:0000256" key="6">
    <source>
        <dbReference type="ARBA" id="ARBA00023004"/>
    </source>
</evidence>
<dbReference type="AlphaFoldDB" id="Q46SU1"/>
<dbReference type="InterPro" id="IPR017896">
    <property type="entry name" value="4Fe4S_Fe-S-bd"/>
</dbReference>
<gene>
    <name evidence="9" type="ordered locus">Reut_B4442</name>
</gene>
<dbReference type="InterPro" id="IPR017900">
    <property type="entry name" value="4Fe4S_Fe_S_CS"/>
</dbReference>
<keyword evidence="7" id="KW-0411">Iron-sulfur</keyword>
<evidence type="ECO:0000256" key="3">
    <source>
        <dbReference type="ARBA" id="ARBA00022723"/>
    </source>
</evidence>
<dbReference type="InterPro" id="IPR004113">
    <property type="entry name" value="FAD-bd_oxidored_4_C"/>
</dbReference>
<dbReference type="OrthoDB" id="9811557at2"/>
<evidence type="ECO:0000256" key="2">
    <source>
        <dbReference type="ARBA" id="ARBA00022630"/>
    </source>
</evidence>
<dbReference type="Gene3D" id="3.30.70.2740">
    <property type="match status" value="1"/>
</dbReference>
<dbReference type="SUPFAM" id="SSF56176">
    <property type="entry name" value="FAD-binding/transporter-associated domain-like"/>
    <property type="match status" value="1"/>
</dbReference>
<keyword evidence="5" id="KW-0560">Oxidoreductase</keyword>
<dbReference type="InterPro" id="IPR016166">
    <property type="entry name" value="FAD-bd_PCMH"/>
</dbReference>
<dbReference type="Gene3D" id="1.10.45.10">
    <property type="entry name" value="Vanillyl-alcohol Oxidase, Chain A, domain 4"/>
    <property type="match status" value="1"/>
</dbReference>
<dbReference type="SUPFAM" id="SSF46548">
    <property type="entry name" value="alpha-helical ferredoxin"/>
    <property type="match status" value="1"/>
</dbReference>
<feature type="domain" description="FAD-binding PCMH-type" evidence="8">
    <location>
        <begin position="46"/>
        <end position="274"/>
    </location>
</feature>
<sequence>MSPGLLASAHGEGFAALETALRDTVDAEVRFDAGSRALYATDASNYRQVPIGVVIPRSVQAVIDTVALCRRHGAPVLSRGGGTSLCGQTCNVAVVLDFSKYLNRILSIDPQEKTARVQPGVVLDRLRDAAEAHHLTFAPDPATHTHNTLGGMIGNNSCGPHSVMGGETIRNVIELDILTYDGTRLTVGATTPQAWDALAARSDRVGEIYRLLRTLRDEYQDDIRQHMPRIPRRVSGYPLEALLPEYNGNIAHSLVGTEGTCVIVLEAKLRLVDSPRARSLLALGYPDVFHAADHVLDVMASGPIAVEGMDDRLIADMTALHLHPEDVALLPPGNGWLLAEFGGDDKAQADDRARKLMDTLKAGSDAPSMKLFDDPAEEQLIWRVRESGLGATAHVPNQKITWEGWEDSAVPPRHLAEYLRRLRELFDRYGYACALYGHFGQGCVHTRIDFDLETAQGIEIWQRFLQDAAHLVVSLGGSISGEHGDGQSKADLLPIMYPERLMRAFGRFKQIWDPLNRMNPGKVVNAWHIDQNLRIGTDYNPPEQPVYFHYTTDSGSFPRAVLRCVGVGECRKNKGVMCPSYMATGEERHSTRGRARMLFEMLKGEVVQDGWRSEAVHEALDLCLSCKGCRGECPVNVDMAIYRAEFMAHYYERRHRPREAFAFGLVDQWARLGMHAPGLFNLLTHAPLLSLAAHKLANVASGREIPRFAKQSFRDWFATRPRQAPHGRRVILWPDTFTNAFEPDIARDAVSVLEATGHDVHIPPQPLCCGRPLYEYGMLDRARAYLRDVLDTLAEDIRRGTPVVVLEPACLSVFHEEMRELLGGDEQAMRLRQQSFLLPDFLCQRDALRGMHTLSGNALVHAHCHHRSIWKTAGEEEALRAVGVVPTVLDSGCCGMAGSFGFLPDKQTVSNACAQRTLIPKILAKSAGTMVVADGFSCRLQIRHHAGTVPLHIAQMLARAGTASTG</sequence>
<protein>
    <submittedName>
        <fullName evidence="9">4Fe-4S ferredoxin, iron-sulfur binding:FAD linked oxidase, C-terminal:FAD linked oxidase, N-terminal</fullName>
    </submittedName>
</protein>
<dbReference type="eggNOG" id="COG0247">
    <property type="taxonomic scope" value="Bacteria"/>
</dbReference>
<accession>Q46SU1</accession>
<name>Q46SU1_CUPPJ</name>
<keyword evidence="4" id="KW-0274">FAD</keyword>
<dbReference type="InterPro" id="IPR004017">
    <property type="entry name" value="Cys_rich_dom"/>
</dbReference>
<dbReference type="Pfam" id="PF13183">
    <property type="entry name" value="Fer4_8"/>
    <property type="match status" value="1"/>
</dbReference>
<evidence type="ECO:0000259" key="8">
    <source>
        <dbReference type="PROSITE" id="PS51387"/>
    </source>
</evidence>
<evidence type="ECO:0000256" key="5">
    <source>
        <dbReference type="ARBA" id="ARBA00023002"/>
    </source>
</evidence>
<comment type="cofactor">
    <cofactor evidence="1">
        <name>FAD</name>
        <dbReference type="ChEBI" id="CHEBI:57692"/>
    </cofactor>
</comment>
<evidence type="ECO:0000256" key="4">
    <source>
        <dbReference type="ARBA" id="ARBA00022827"/>
    </source>
</evidence>
<dbReference type="PANTHER" id="PTHR11748:SF119">
    <property type="entry name" value="D-2-HYDROXYGLUTARATE DEHYDROGENASE"/>
    <property type="match status" value="1"/>
</dbReference>
<dbReference type="KEGG" id="reu:Reut_B4442"/>
<dbReference type="GO" id="GO:0004458">
    <property type="term" value="F:D-lactate dehydrogenase (cytochrome) activity"/>
    <property type="evidence" value="ECO:0007669"/>
    <property type="project" value="TreeGrafter"/>
</dbReference>